<dbReference type="AlphaFoldDB" id="A0A8H7CKV4"/>
<gene>
    <name evidence="3" type="ORF">MVEN_01982000</name>
</gene>
<accession>A0A8H7CKV4</accession>
<protein>
    <submittedName>
        <fullName evidence="3">Mesa protein</fullName>
    </submittedName>
</protein>
<feature type="transmembrane region" description="Helical" evidence="2">
    <location>
        <begin position="598"/>
        <end position="621"/>
    </location>
</feature>
<keyword evidence="4" id="KW-1185">Reference proteome</keyword>
<keyword evidence="2" id="KW-0472">Membrane</keyword>
<keyword evidence="2" id="KW-1133">Transmembrane helix</keyword>
<evidence type="ECO:0000313" key="3">
    <source>
        <dbReference type="EMBL" id="KAF7339058.1"/>
    </source>
</evidence>
<sequence length="671" mass="73321">MIFELPARQAGADTPLDDQLAEELFGTLPPDDLVHELSRPVDISLPFVEIKGELGIALDESKKFVDLLPRVPDATAGKRPALALGVFKKAKDRTLDAAPRHIPPEHRDTSGLRPRPNLLSISELFLRYWLLVPTAHKYTPAQSSSRYLPSAGPTLVLPALCSPILLAAIADRCWPLAPQRSNATSPLRGLALAAARPDIERAHDHPDQSPTDGHASASTLTIKNLRPGTHIMIFSVLVATGAREPRQGIIFEDGLAGEQAALHGNRHYPNLRSSHFAFMIIKLPARQAGADTPFDDQLAEELLGMLPLDELTSPSPFVEIKGEIGIPLDELKKTRSCAWVRFGIRTGGIIGRKPEGAPDDSRVSHEKTSTSATRTFERLLSRSAGSYTSASTSVFRHRPGVIDDFELDLHVLNSTSITERMDLGGECDSERVILAIAIVAIVDCTSFSSFKEGILMRNKEREEPAVAQLQTGQSSPSEASFSLGRSAIWVGDESGIDVESGEAQHPTVLKLEWAGGSVNVKQHLRDSFPSQNFCVGIDIFVEYCALLIRESGDIHCIRLVVGCSTDIAFLVIQIGNVKTRNCRIWMVTRKNLPIFLRYPFHVCSYILVVVFILLGHSIFVLPPPQGILGMDMPTCTTFSKYFGPGLIIRGEADEISEGVVKKDLCPTVVLV</sequence>
<evidence type="ECO:0000256" key="2">
    <source>
        <dbReference type="SAM" id="Phobius"/>
    </source>
</evidence>
<dbReference type="EMBL" id="JACAZI010000020">
    <property type="protein sequence ID" value="KAF7339058.1"/>
    <property type="molecule type" value="Genomic_DNA"/>
</dbReference>
<organism evidence="3 4">
    <name type="scientific">Mycena venus</name>
    <dbReference type="NCBI Taxonomy" id="2733690"/>
    <lineage>
        <taxon>Eukaryota</taxon>
        <taxon>Fungi</taxon>
        <taxon>Dikarya</taxon>
        <taxon>Basidiomycota</taxon>
        <taxon>Agaricomycotina</taxon>
        <taxon>Agaricomycetes</taxon>
        <taxon>Agaricomycetidae</taxon>
        <taxon>Agaricales</taxon>
        <taxon>Marasmiineae</taxon>
        <taxon>Mycenaceae</taxon>
        <taxon>Mycena</taxon>
    </lineage>
</organism>
<feature type="compositionally biased region" description="Basic and acidic residues" evidence="1">
    <location>
        <begin position="352"/>
        <end position="368"/>
    </location>
</feature>
<dbReference type="Proteomes" id="UP000620124">
    <property type="component" value="Unassembled WGS sequence"/>
</dbReference>
<keyword evidence="2" id="KW-0812">Transmembrane</keyword>
<feature type="transmembrane region" description="Helical" evidence="2">
    <location>
        <begin position="557"/>
        <end position="577"/>
    </location>
</feature>
<evidence type="ECO:0000256" key="1">
    <source>
        <dbReference type="SAM" id="MobiDB-lite"/>
    </source>
</evidence>
<proteinExistence type="predicted"/>
<name>A0A8H7CKV4_9AGAR</name>
<feature type="region of interest" description="Disordered" evidence="1">
    <location>
        <begin position="351"/>
        <end position="371"/>
    </location>
</feature>
<evidence type="ECO:0000313" key="4">
    <source>
        <dbReference type="Proteomes" id="UP000620124"/>
    </source>
</evidence>
<comment type="caution">
    <text evidence="3">The sequence shown here is derived from an EMBL/GenBank/DDBJ whole genome shotgun (WGS) entry which is preliminary data.</text>
</comment>
<reference evidence="3" key="1">
    <citation type="submission" date="2020-05" db="EMBL/GenBank/DDBJ databases">
        <title>Mycena genomes resolve the evolution of fungal bioluminescence.</title>
        <authorList>
            <person name="Tsai I.J."/>
        </authorList>
    </citation>
    <scope>NUCLEOTIDE SEQUENCE</scope>
    <source>
        <strain evidence="3">CCC161011</strain>
    </source>
</reference>